<dbReference type="STRING" id="1121959.SAMN02746009_03604"/>
<evidence type="ECO:0000313" key="1">
    <source>
        <dbReference type="EMBL" id="SHL90914.1"/>
    </source>
</evidence>
<proteinExistence type="predicted"/>
<dbReference type="Proteomes" id="UP000183947">
    <property type="component" value="Unassembled WGS sequence"/>
</dbReference>
<dbReference type="GO" id="GO:0006352">
    <property type="term" value="P:DNA-templated transcription initiation"/>
    <property type="evidence" value="ECO:0007669"/>
    <property type="project" value="InterPro"/>
</dbReference>
<reference evidence="2" key="1">
    <citation type="submission" date="2016-11" db="EMBL/GenBank/DDBJ databases">
        <authorList>
            <person name="Varghese N."/>
            <person name="Submissions S."/>
        </authorList>
    </citation>
    <scope>NUCLEOTIDE SEQUENCE [LARGE SCALE GENOMIC DNA]</scope>
    <source>
        <strain evidence="2">DSM 18569</strain>
    </source>
</reference>
<dbReference type="InterPro" id="IPR013325">
    <property type="entry name" value="RNA_pol_sigma_r2"/>
</dbReference>
<accession>A0A1M7EGQ6</accession>
<dbReference type="AlphaFoldDB" id="A0A1M7EGQ6"/>
<evidence type="ECO:0000313" key="2">
    <source>
        <dbReference type="Proteomes" id="UP000183947"/>
    </source>
</evidence>
<organism evidence="1 2">
    <name type="scientific">Hymenobacter psychrotolerans DSM 18569</name>
    <dbReference type="NCBI Taxonomy" id="1121959"/>
    <lineage>
        <taxon>Bacteria</taxon>
        <taxon>Pseudomonadati</taxon>
        <taxon>Bacteroidota</taxon>
        <taxon>Cytophagia</taxon>
        <taxon>Cytophagales</taxon>
        <taxon>Hymenobacteraceae</taxon>
        <taxon>Hymenobacter</taxon>
    </lineage>
</organism>
<dbReference type="SUPFAM" id="SSF88946">
    <property type="entry name" value="Sigma2 domain of RNA polymerase sigma factors"/>
    <property type="match status" value="1"/>
</dbReference>
<sequence>MLRAIRITKPSTEAHKLPAAIHAIPAAVALYVASVASRYQNQGLSQAELVAAGEEGWQQAQQHYGAASEQLDRWGAWWVKERILQVLETMLPNEEGTA</sequence>
<dbReference type="RefSeq" id="WP_073288118.1">
    <property type="nucleotide sequence ID" value="NZ_FRAS01000025.1"/>
</dbReference>
<dbReference type="GO" id="GO:0003700">
    <property type="term" value="F:DNA-binding transcription factor activity"/>
    <property type="evidence" value="ECO:0007669"/>
    <property type="project" value="InterPro"/>
</dbReference>
<name>A0A1M7EGQ6_9BACT</name>
<keyword evidence="2" id="KW-1185">Reference proteome</keyword>
<gene>
    <name evidence="1" type="ORF">SAMN02746009_03604</name>
</gene>
<protein>
    <submittedName>
        <fullName evidence="1">Uncharacterized protein</fullName>
    </submittedName>
</protein>
<dbReference type="EMBL" id="FRAS01000025">
    <property type="protein sequence ID" value="SHL90914.1"/>
    <property type="molecule type" value="Genomic_DNA"/>
</dbReference>